<evidence type="ECO:0000259" key="2">
    <source>
        <dbReference type="Pfam" id="PF03713"/>
    </source>
</evidence>
<accession>A0A1W7D4M5</accession>
<dbReference type="KEGG" id="smao:CAG99_27215"/>
<protein>
    <recommendedName>
        <fullName evidence="2">DUF305 domain-containing protein</fullName>
    </recommendedName>
</protein>
<dbReference type="InterPro" id="IPR012347">
    <property type="entry name" value="Ferritin-like"/>
</dbReference>
<dbReference type="Proteomes" id="UP000194218">
    <property type="component" value="Chromosome"/>
</dbReference>
<feature type="region of interest" description="Disordered" evidence="1">
    <location>
        <begin position="246"/>
        <end position="271"/>
    </location>
</feature>
<dbReference type="Gene3D" id="1.20.1260.10">
    <property type="match status" value="1"/>
</dbReference>
<name>A0A1W7D4M5_9ACTN</name>
<proteinExistence type="predicted"/>
<dbReference type="PANTHER" id="PTHR36933:SF1">
    <property type="entry name" value="SLL0788 PROTEIN"/>
    <property type="match status" value="1"/>
</dbReference>
<evidence type="ECO:0000256" key="1">
    <source>
        <dbReference type="SAM" id="MobiDB-lite"/>
    </source>
</evidence>
<feature type="region of interest" description="Disordered" evidence="1">
    <location>
        <begin position="46"/>
        <end position="84"/>
    </location>
</feature>
<evidence type="ECO:0000313" key="3">
    <source>
        <dbReference type="EMBL" id="ARQ72028.1"/>
    </source>
</evidence>
<dbReference type="Pfam" id="PF03713">
    <property type="entry name" value="DUF305"/>
    <property type="match status" value="1"/>
</dbReference>
<reference evidence="3 4" key="1">
    <citation type="submission" date="2017-05" db="EMBL/GenBank/DDBJ databases">
        <title>Complete genome sequence of Streptomyces sp. SCSIO 03032 revealed the diverse biosynthetic pathways for its bioactive secondary metabolites.</title>
        <authorList>
            <person name="Ma L."/>
            <person name="Zhu Y."/>
            <person name="Zhang W."/>
            <person name="Zhang G."/>
            <person name="Tian X."/>
            <person name="Zhang S."/>
            <person name="Zhang C."/>
        </authorList>
    </citation>
    <scope>NUCLEOTIDE SEQUENCE [LARGE SCALE GENOMIC DNA]</scope>
    <source>
        <strain evidence="3 4">SCSIO 03032</strain>
    </source>
</reference>
<dbReference type="InterPro" id="IPR005183">
    <property type="entry name" value="DUF305_CopM-like"/>
</dbReference>
<dbReference type="EMBL" id="CP021121">
    <property type="protein sequence ID" value="ARQ72028.1"/>
    <property type="molecule type" value="Genomic_DNA"/>
</dbReference>
<gene>
    <name evidence="3" type="ORF">CAG99_27215</name>
</gene>
<feature type="domain" description="DUF305" evidence="2">
    <location>
        <begin position="90"/>
        <end position="238"/>
    </location>
</feature>
<dbReference type="AlphaFoldDB" id="A0A1W7D4M5"/>
<dbReference type="PANTHER" id="PTHR36933">
    <property type="entry name" value="SLL0788 PROTEIN"/>
    <property type="match status" value="1"/>
</dbReference>
<evidence type="ECO:0000313" key="4">
    <source>
        <dbReference type="Proteomes" id="UP000194218"/>
    </source>
</evidence>
<sequence>MEGVVAGFPWEEPLTRRRRFPVRTGAVALFALSALLLAGCTADPAPADEAAGQDAPPVIAPGRPGEPAGTLSPEEAREAGEAAAEPAAPDFVFMRMMVEHHEQALVMTELAGSRAGDDRVRRLARRVAAAQGPEIDVMNAWLTRHAGHPADPGEHGEHGGHEEARMPGMASEEELAELAAARGEAFDALFLDLMSRHHEGGVLMAADVLAGTGDVMVEQLANDILATQTVEIERMADLRRAVWSRTPRRGPAAVSGARGAGRGSPCRVRRR</sequence>
<organism evidence="3 4">
    <name type="scientific">Streptomyces marincola</name>
    <dbReference type="NCBI Taxonomy" id="2878388"/>
    <lineage>
        <taxon>Bacteria</taxon>
        <taxon>Bacillati</taxon>
        <taxon>Actinomycetota</taxon>
        <taxon>Actinomycetes</taxon>
        <taxon>Kitasatosporales</taxon>
        <taxon>Streptomycetaceae</taxon>
        <taxon>Streptomyces</taxon>
    </lineage>
</organism>
<keyword evidence="4" id="KW-1185">Reference proteome</keyword>